<reference evidence="1" key="1">
    <citation type="journal article" date="2020" name="Stud. Mycol.">
        <title>101 Dothideomycetes genomes: a test case for predicting lifestyles and emergence of pathogens.</title>
        <authorList>
            <person name="Haridas S."/>
            <person name="Albert R."/>
            <person name="Binder M."/>
            <person name="Bloem J."/>
            <person name="Labutti K."/>
            <person name="Salamov A."/>
            <person name="Andreopoulos B."/>
            <person name="Baker S."/>
            <person name="Barry K."/>
            <person name="Bills G."/>
            <person name="Bluhm B."/>
            <person name="Cannon C."/>
            <person name="Castanera R."/>
            <person name="Culley D."/>
            <person name="Daum C."/>
            <person name="Ezra D."/>
            <person name="Gonzalez J."/>
            <person name="Henrissat B."/>
            <person name="Kuo A."/>
            <person name="Liang C."/>
            <person name="Lipzen A."/>
            <person name="Lutzoni F."/>
            <person name="Magnuson J."/>
            <person name="Mondo S."/>
            <person name="Nolan M."/>
            <person name="Ohm R."/>
            <person name="Pangilinan J."/>
            <person name="Park H.-J."/>
            <person name="Ramirez L."/>
            <person name="Alfaro M."/>
            <person name="Sun H."/>
            <person name="Tritt A."/>
            <person name="Yoshinaga Y."/>
            <person name="Zwiers L.-H."/>
            <person name="Turgeon B."/>
            <person name="Goodwin S."/>
            <person name="Spatafora J."/>
            <person name="Crous P."/>
            <person name="Grigoriev I."/>
        </authorList>
    </citation>
    <scope>NUCLEOTIDE SEQUENCE</scope>
    <source>
        <strain evidence="1">CBS 161.51</strain>
    </source>
</reference>
<organism evidence="1 2">
    <name type="scientific">Clathrospora elynae</name>
    <dbReference type="NCBI Taxonomy" id="706981"/>
    <lineage>
        <taxon>Eukaryota</taxon>
        <taxon>Fungi</taxon>
        <taxon>Dikarya</taxon>
        <taxon>Ascomycota</taxon>
        <taxon>Pezizomycotina</taxon>
        <taxon>Dothideomycetes</taxon>
        <taxon>Pleosporomycetidae</taxon>
        <taxon>Pleosporales</taxon>
        <taxon>Diademaceae</taxon>
        <taxon>Clathrospora</taxon>
    </lineage>
</organism>
<keyword evidence="2" id="KW-1185">Reference proteome</keyword>
<dbReference type="Proteomes" id="UP000800038">
    <property type="component" value="Unassembled WGS sequence"/>
</dbReference>
<name>A0A6A5TG76_9PLEO</name>
<dbReference type="OrthoDB" id="3793027at2759"/>
<protein>
    <submittedName>
        <fullName evidence="1">Uncharacterized protein</fullName>
    </submittedName>
</protein>
<evidence type="ECO:0000313" key="1">
    <source>
        <dbReference type="EMBL" id="KAF1947887.1"/>
    </source>
</evidence>
<dbReference type="AlphaFoldDB" id="A0A6A5TG76"/>
<accession>A0A6A5TG76</accession>
<proteinExistence type="predicted"/>
<gene>
    <name evidence="1" type="ORF">EJ02DRAFT_417373</name>
</gene>
<sequence>MAPIFHEDGLGLPDEVDESYSFDELSEGQLRALQGIKPETDTGDQRLGPYIASLFERLEGHPDAFKGFFDPAVRTFKFLRFHKDGKGCNMLLPVMTWRKCDVVIAGFHET</sequence>
<evidence type="ECO:0000313" key="2">
    <source>
        <dbReference type="Proteomes" id="UP000800038"/>
    </source>
</evidence>
<dbReference type="EMBL" id="ML975997">
    <property type="protein sequence ID" value="KAF1947887.1"/>
    <property type="molecule type" value="Genomic_DNA"/>
</dbReference>